<proteinExistence type="predicted"/>
<feature type="region of interest" description="Disordered" evidence="1">
    <location>
        <begin position="1"/>
        <end position="25"/>
    </location>
</feature>
<name>A0A8S5SV44_9CAUD</name>
<protein>
    <submittedName>
        <fullName evidence="2">Uncharacterized protein</fullName>
    </submittedName>
</protein>
<evidence type="ECO:0000313" key="2">
    <source>
        <dbReference type="EMBL" id="DAF54442.1"/>
    </source>
</evidence>
<reference evidence="2" key="1">
    <citation type="journal article" date="2021" name="Proc. Natl. Acad. Sci. U.S.A.">
        <title>A Catalog of Tens of Thousands of Viruses from Human Metagenomes Reveals Hidden Associations with Chronic Diseases.</title>
        <authorList>
            <person name="Tisza M.J."/>
            <person name="Buck C.B."/>
        </authorList>
    </citation>
    <scope>NUCLEOTIDE SEQUENCE</scope>
    <source>
        <strain evidence="2">CtKwY15</strain>
    </source>
</reference>
<sequence>MNLEDSLKVRTAPTEGGYDDDGNPIEATEGEWVDFGKCVILPNSRASIIGLADGQQYVYTYEVYAPLSKAKYSLIPKEGDKVVIRKKDGTIDKEMEVKGFVTYKKRYLKLWL</sequence>
<accession>A0A8S5SV44</accession>
<evidence type="ECO:0000256" key="1">
    <source>
        <dbReference type="SAM" id="MobiDB-lite"/>
    </source>
</evidence>
<dbReference type="EMBL" id="BK032679">
    <property type="protein sequence ID" value="DAF54442.1"/>
    <property type="molecule type" value="Genomic_DNA"/>
</dbReference>
<organism evidence="2">
    <name type="scientific">Siphoviridae sp. ctKwY15</name>
    <dbReference type="NCBI Taxonomy" id="2827843"/>
    <lineage>
        <taxon>Viruses</taxon>
        <taxon>Duplodnaviria</taxon>
        <taxon>Heunggongvirae</taxon>
        <taxon>Uroviricota</taxon>
        <taxon>Caudoviricetes</taxon>
    </lineage>
</organism>